<protein>
    <submittedName>
        <fullName evidence="1">Uncharacterized protein</fullName>
    </submittedName>
</protein>
<reference evidence="1 2" key="1">
    <citation type="submission" date="2020-01" db="EMBL/GenBank/DDBJ databases">
        <authorList>
            <person name="Sixt B."/>
            <person name="Schulz F."/>
            <person name="Kostanjsek R."/>
            <person name="Koestlbacher S."/>
            <person name="Collingro A."/>
            <person name="Toenshoff E."/>
            <person name="Horn M."/>
        </authorList>
    </citation>
    <scope>NUCLEOTIDE SEQUENCE [LARGE SCALE GENOMIC DNA]</scope>
    <source>
        <strain evidence="1 2">15C</strain>
    </source>
</reference>
<evidence type="ECO:0000313" key="1">
    <source>
        <dbReference type="EMBL" id="QZA58964.1"/>
    </source>
</evidence>
<organism evidence="1 2">
    <name type="scientific">Candidatus Rhabdochlamydia porcellionis</name>
    <dbReference type="NCBI Taxonomy" id="225148"/>
    <lineage>
        <taxon>Bacteria</taxon>
        <taxon>Pseudomonadati</taxon>
        <taxon>Chlamydiota</taxon>
        <taxon>Chlamydiia</taxon>
        <taxon>Parachlamydiales</taxon>
        <taxon>Candidatus Rhabdochlamydiaceae</taxon>
        <taxon>Candidatus Rhabdochlamydia</taxon>
    </lineage>
</organism>
<sequence>MLNLVKMLNCTNAIIHNTTGYSFSLSNIPKNISKVAFPAIALIGGTYVLAKADNTYRDPVECCSYVSCEYENCVIDCVEGAFQAYQNFFYELGKCLRICVKNFP</sequence>
<accession>A0ABX8YZX4</accession>
<gene>
    <name evidence="1" type="ORF">RHAB15C_0000847</name>
</gene>
<dbReference type="Proteomes" id="UP000822862">
    <property type="component" value="Chromosome"/>
</dbReference>
<evidence type="ECO:0000313" key="2">
    <source>
        <dbReference type="Proteomes" id="UP000822862"/>
    </source>
</evidence>
<reference evidence="1 2" key="2">
    <citation type="submission" date="2021-05" db="EMBL/GenBank/DDBJ databases">
        <title>Ecology and evolution of chlamydial symbionts of arthropods.</title>
        <authorList>
            <person name="Halter T."/>
            <person name="Sixt B.S."/>
            <person name="Toenshoff E.R."/>
            <person name="Koestlbacher S."/>
            <person name="Schulz F."/>
            <person name="Kostanjsek R."/>
            <person name="Collingro A."/>
            <person name="Hendrickx F."/>
            <person name="Horn M."/>
        </authorList>
    </citation>
    <scope>NUCLEOTIDE SEQUENCE [LARGE SCALE GENOMIC DNA]</scope>
    <source>
        <strain evidence="1 2">15C</strain>
    </source>
</reference>
<proteinExistence type="predicted"/>
<dbReference type="EMBL" id="CP075585">
    <property type="protein sequence ID" value="QZA58964.1"/>
    <property type="molecule type" value="Genomic_DNA"/>
</dbReference>
<keyword evidence="2" id="KW-1185">Reference proteome</keyword>
<dbReference type="RefSeq" id="WP_194845344.1">
    <property type="nucleotide sequence ID" value="NZ_CP075585.1"/>
</dbReference>
<name>A0ABX8YZX4_9BACT</name>